<protein>
    <submittedName>
        <fullName evidence="1">Uncharacterized protein</fullName>
    </submittedName>
</protein>
<name>A0ACD1IUL6_9EURO</name>
<organism evidence="1 2">
    <name type="scientific">Aspergillus costaricaensis CBS 115574</name>
    <dbReference type="NCBI Taxonomy" id="1448317"/>
    <lineage>
        <taxon>Eukaryota</taxon>
        <taxon>Fungi</taxon>
        <taxon>Dikarya</taxon>
        <taxon>Ascomycota</taxon>
        <taxon>Pezizomycotina</taxon>
        <taxon>Eurotiomycetes</taxon>
        <taxon>Eurotiomycetidae</taxon>
        <taxon>Eurotiales</taxon>
        <taxon>Aspergillaceae</taxon>
        <taxon>Aspergillus</taxon>
        <taxon>Aspergillus subgen. Circumdati</taxon>
    </lineage>
</organism>
<sequence>MVQGDYDSSEVDSFDLEPAVRSISRWRDVLAVFSPAWFTVNMGTGMASILLYFIPFHAKWLHYLSIVLFLLNVVMFCMISVISILRYFFVPGIWQATVADPMVAPFLGAIPIAFATLIEMWVFICVPLWGDWAKTTIWALWIVDAVVAVLLTTSLSFLLMSKSRIRSLDMVTAVQLLPIASTIIASGVGAEVAEILVSRDQAIGTIVACFVLWGMSMPLALIVLVVYYQRLALYKLPAREVIVSCLLPVGPLGFGSYNLMYMGKVTYALFADAEPAIAISAKCIQVVTLMIGVIIWGFGLVWLIFGVTSIYITWPFPFNMGWWGFTFPLGVYAASTIQIGNEMPSLFFKVLGTIYSVMVIILWCIVFLGTVRGIWKRTLFATPSTASR</sequence>
<dbReference type="EMBL" id="KZ824536">
    <property type="protein sequence ID" value="RAK93770.1"/>
    <property type="molecule type" value="Genomic_DNA"/>
</dbReference>
<gene>
    <name evidence="1" type="ORF">BO79DRAFT_234701</name>
</gene>
<reference evidence="1" key="1">
    <citation type="submission" date="2018-02" db="EMBL/GenBank/DDBJ databases">
        <title>The genomes of Aspergillus section Nigri reveals drivers in fungal speciation.</title>
        <authorList>
            <consortium name="DOE Joint Genome Institute"/>
            <person name="Vesth T.C."/>
            <person name="Nybo J."/>
            <person name="Theobald S."/>
            <person name="Brandl J."/>
            <person name="Frisvad J.C."/>
            <person name="Nielsen K.F."/>
            <person name="Lyhne E.K."/>
            <person name="Kogle M.E."/>
            <person name="Kuo A."/>
            <person name="Riley R."/>
            <person name="Clum A."/>
            <person name="Nolan M."/>
            <person name="Lipzen A."/>
            <person name="Salamov A."/>
            <person name="Henrissat B."/>
            <person name="Wiebenga A."/>
            <person name="De vries R.P."/>
            <person name="Grigoriev I.V."/>
            <person name="Mortensen U.H."/>
            <person name="Andersen M.R."/>
            <person name="Baker S.E."/>
        </authorList>
    </citation>
    <scope>NUCLEOTIDE SEQUENCE</scope>
    <source>
        <strain evidence="1">CBS 115574</strain>
    </source>
</reference>
<evidence type="ECO:0000313" key="1">
    <source>
        <dbReference type="EMBL" id="RAK93770.1"/>
    </source>
</evidence>
<dbReference type="Proteomes" id="UP000249748">
    <property type="component" value="Unassembled WGS sequence"/>
</dbReference>
<accession>A0ACD1IUL6</accession>
<keyword evidence="2" id="KW-1185">Reference proteome</keyword>
<proteinExistence type="predicted"/>
<evidence type="ECO:0000313" key="2">
    <source>
        <dbReference type="Proteomes" id="UP000249748"/>
    </source>
</evidence>